<accession>A0A8J7WKR5</accession>
<feature type="transmembrane region" description="Helical" evidence="2">
    <location>
        <begin position="190"/>
        <end position="212"/>
    </location>
</feature>
<feature type="transmembrane region" description="Helical" evidence="2">
    <location>
        <begin position="87"/>
        <end position="109"/>
    </location>
</feature>
<keyword evidence="2" id="KW-0472">Membrane</keyword>
<feature type="transmembrane region" description="Helical" evidence="2">
    <location>
        <begin position="55"/>
        <end position="75"/>
    </location>
</feature>
<gene>
    <name evidence="3" type="ORF">KGA66_00640</name>
</gene>
<feature type="transmembrane region" description="Helical" evidence="2">
    <location>
        <begin position="341"/>
        <end position="360"/>
    </location>
</feature>
<evidence type="ECO:0000313" key="3">
    <source>
        <dbReference type="EMBL" id="MBS2961532.1"/>
    </source>
</evidence>
<feature type="transmembrane region" description="Helical" evidence="2">
    <location>
        <begin position="224"/>
        <end position="251"/>
    </location>
</feature>
<dbReference type="RefSeq" id="WP_211463293.1">
    <property type="nucleotide sequence ID" value="NZ_JAGSXH010000001.1"/>
</dbReference>
<keyword evidence="4" id="KW-1185">Reference proteome</keyword>
<feature type="region of interest" description="Disordered" evidence="1">
    <location>
        <begin position="368"/>
        <end position="406"/>
    </location>
</feature>
<feature type="transmembrane region" description="Helical" evidence="2">
    <location>
        <begin position="146"/>
        <end position="170"/>
    </location>
</feature>
<dbReference type="AlphaFoldDB" id="A0A8J7WKR5"/>
<dbReference type="EMBL" id="JAGSXH010000001">
    <property type="protein sequence ID" value="MBS2961532.1"/>
    <property type="molecule type" value="Genomic_DNA"/>
</dbReference>
<sequence>MSTPPQSTPQIGSHQALRRLRTMLALAAAGLGAATLTNSLSPGRLDPARLGRSQSYDFAVLLLLAVGLFASCHDISPRQLRSNTRVVLVAITVGVAAKALLTGAVMVAVYHDPAYLLLGIAVAQIDPLSVAVMLRHSRMSPRAKSILTAWASFDDPVTVLLTAYLATPLLRGRHAPPTTGALFVTGGPHAYLLNLGYNALLVLAALAARAALRRTPDARARRVAGLVLLAGFLIVAARFDLLLGIAAVGLVFRPGIDAWIERAVNGAFWLSSFVLGVFLVGGADLPAGLLLGATAFAVQILVGSAVGFRLPREDRTHLALGQQNGITAITLALALQPFLPAAVRIIGVAVLVINTAYIGVNEVWHRPQRTPVPETAGDAETASDEPSPVKQTAAEMSYGCPATQPG</sequence>
<reference evidence="3" key="1">
    <citation type="submission" date="2021-04" db="EMBL/GenBank/DDBJ databases">
        <title>Genome based classification of Actinospica acidithermotolerans sp. nov., an actinobacterium isolated from an Indonesian hot spring.</title>
        <authorList>
            <person name="Kusuma A.B."/>
            <person name="Putra K.E."/>
            <person name="Nafisah S."/>
            <person name="Loh J."/>
            <person name="Nouioui I."/>
            <person name="Goodfellow M."/>
        </authorList>
    </citation>
    <scope>NUCLEOTIDE SEQUENCE</scope>
    <source>
        <strain evidence="3">DSM 45618</strain>
    </source>
</reference>
<feature type="transmembrane region" description="Helical" evidence="2">
    <location>
        <begin position="115"/>
        <end position="134"/>
    </location>
</feature>
<comment type="caution">
    <text evidence="3">The sequence shown here is derived from an EMBL/GenBank/DDBJ whole genome shotgun (WGS) entry which is preliminary data.</text>
</comment>
<organism evidence="3 4">
    <name type="scientific">Actinocrinis puniceicyclus</name>
    <dbReference type="NCBI Taxonomy" id="977794"/>
    <lineage>
        <taxon>Bacteria</taxon>
        <taxon>Bacillati</taxon>
        <taxon>Actinomycetota</taxon>
        <taxon>Actinomycetes</taxon>
        <taxon>Catenulisporales</taxon>
        <taxon>Actinospicaceae</taxon>
        <taxon>Actinocrinis</taxon>
    </lineage>
</organism>
<dbReference type="Proteomes" id="UP000677913">
    <property type="component" value="Unassembled WGS sequence"/>
</dbReference>
<keyword evidence="2" id="KW-0812">Transmembrane</keyword>
<proteinExistence type="predicted"/>
<protein>
    <recommendedName>
        <fullName evidence="5">Sodium/hydrogen exchanger</fullName>
    </recommendedName>
</protein>
<name>A0A8J7WKR5_9ACTN</name>
<evidence type="ECO:0000313" key="4">
    <source>
        <dbReference type="Proteomes" id="UP000677913"/>
    </source>
</evidence>
<keyword evidence="2" id="KW-1133">Transmembrane helix</keyword>
<evidence type="ECO:0000256" key="2">
    <source>
        <dbReference type="SAM" id="Phobius"/>
    </source>
</evidence>
<evidence type="ECO:0008006" key="5">
    <source>
        <dbReference type="Google" id="ProtNLM"/>
    </source>
</evidence>
<feature type="transmembrane region" description="Helical" evidence="2">
    <location>
        <begin position="288"/>
        <end position="308"/>
    </location>
</feature>
<evidence type="ECO:0000256" key="1">
    <source>
        <dbReference type="SAM" id="MobiDB-lite"/>
    </source>
</evidence>
<feature type="transmembrane region" description="Helical" evidence="2">
    <location>
        <begin position="263"/>
        <end position="281"/>
    </location>
</feature>